<dbReference type="AlphaFoldDB" id="A0A9W9GN73"/>
<reference evidence="1" key="2">
    <citation type="journal article" date="2023" name="IMA Fungus">
        <title>Comparative genomic study of the Penicillium genus elucidates a diverse pangenome and 15 lateral gene transfer events.</title>
        <authorList>
            <person name="Petersen C."/>
            <person name="Sorensen T."/>
            <person name="Nielsen M.R."/>
            <person name="Sondergaard T.E."/>
            <person name="Sorensen J.L."/>
            <person name="Fitzpatrick D.A."/>
            <person name="Frisvad J.C."/>
            <person name="Nielsen K.L."/>
        </authorList>
    </citation>
    <scope>NUCLEOTIDE SEQUENCE</scope>
    <source>
        <strain evidence="1">IBT 22155</strain>
    </source>
</reference>
<organism evidence="1 2">
    <name type="scientific">Penicillium bovifimosum</name>
    <dbReference type="NCBI Taxonomy" id="126998"/>
    <lineage>
        <taxon>Eukaryota</taxon>
        <taxon>Fungi</taxon>
        <taxon>Dikarya</taxon>
        <taxon>Ascomycota</taxon>
        <taxon>Pezizomycotina</taxon>
        <taxon>Eurotiomycetes</taxon>
        <taxon>Eurotiomycetidae</taxon>
        <taxon>Eurotiales</taxon>
        <taxon>Aspergillaceae</taxon>
        <taxon>Penicillium</taxon>
    </lineage>
</organism>
<proteinExistence type="predicted"/>
<protein>
    <submittedName>
        <fullName evidence="1">Uncharacterized protein</fullName>
    </submittedName>
</protein>
<dbReference type="RefSeq" id="XP_056518526.1">
    <property type="nucleotide sequence ID" value="XM_056668696.1"/>
</dbReference>
<dbReference type="GeneID" id="81407866"/>
<evidence type="ECO:0000313" key="1">
    <source>
        <dbReference type="EMBL" id="KAJ5124127.1"/>
    </source>
</evidence>
<reference evidence="1" key="1">
    <citation type="submission" date="2022-11" db="EMBL/GenBank/DDBJ databases">
        <authorList>
            <person name="Petersen C."/>
        </authorList>
    </citation>
    <scope>NUCLEOTIDE SEQUENCE</scope>
    <source>
        <strain evidence="1">IBT 22155</strain>
    </source>
</reference>
<keyword evidence="2" id="KW-1185">Reference proteome</keyword>
<comment type="caution">
    <text evidence="1">The sequence shown here is derived from an EMBL/GenBank/DDBJ whole genome shotgun (WGS) entry which is preliminary data.</text>
</comment>
<name>A0A9W9GN73_9EURO</name>
<accession>A0A9W9GN73</accession>
<dbReference type="Proteomes" id="UP001149079">
    <property type="component" value="Unassembled WGS sequence"/>
</dbReference>
<gene>
    <name evidence="1" type="ORF">N7515_007952</name>
</gene>
<evidence type="ECO:0000313" key="2">
    <source>
        <dbReference type="Proteomes" id="UP001149079"/>
    </source>
</evidence>
<dbReference type="EMBL" id="JAPQKL010000006">
    <property type="protein sequence ID" value="KAJ5124127.1"/>
    <property type="molecule type" value="Genomic_DNA"/>
</dbReference>
<sequence>MHRVQHKQVVVAHDFLAEPADRQAKPRARTGLLAVTRPTPIGVGVRKTDIEAQGSHVLIDWL</sequence>